<keyword evidence="3" id="KW-1185">Reference proteome</keyword>
<evidence type="ECO:0000256" key="1">
    <source>
        <dbReference type="SAM" id="MobiDB-lite"/>
    </source>
</evidence>
<protein>
    <submittedName>
        <fullName evidence="2">Uncharacterized protein</fullName>
    </submittedName>
</protein>
<accession>A0A0F7RVL4</accession>
<dbReference type="EMBL" id="CCFA01001001">
    <property type="protein sequence ID" value="CDR99363.1"/>
    <property type="molecule type" value="Genomic_DNA"/>
</dbReference>
<dbReference type="Gene3D" id="1.10.575.10">
    <property type="entry name" value="P1 Nuclease"/>
    <property type="match status" value="1"/>
</dbReference>
<name>A0A0F7RVL4_9BASI</name>
<dbReference type="Proteomes" id="UP000242770">
    <property type="component" value="Unassembled WGS sequence"/>
</dbReference>
<dbReference type="AlphaFoldDB" id="A0A0F7RVL4"/>
<reference evidence="3" key="1">
    <citation type="submission" date="2014-06" db="EMBL/GenBank/DDBJ databases">
        <authorList>
            <person name="Berkman P.J."/>
        </authorList>
    </citation>
    <scope>NUCLEOTIDE SEQUENCE [LARGE SCALE GENOMIC DNA]</scope>
</reference>
<sequence length="148" mass="16222">MQVEEGQLTFSSMVEDPGRVDDTDLPLCPYLWTKPMHSLVCKYAFTSPVPAWEPTDSTRGAEAQPSSTPLPEPELDEPEYVGRIERDKVIHKQLAKAGLRLAAVLNTLLLPADADGSWPAEGESSAFVSSRQGSMDVLCIFEHCSAFL</sequence>
<gene>
    <name evidence="2" type="primary">SSCI19310.1</name>
</gene>
<evidence type="ECO:0000313" key="2">
    <source>
        <dbReference type="EMBL" id="CDR99363.1"/>
    </source>
</evidence>
<feature type="region of interest" description="Disordered" evidence="1">
    <location>
        <begin position="52"/>
        <end position="76"/>
    </location>
</feature>
<proteinExistence type="predicted"/>
<organism evidence="2 3">
    <name type="scientific">Sporisorium scitamineum</name>
    <dbReference type="NCBI Taxonomy" id="49012"/>
    <lineage>
        <taxon>Eukaryota</taxon>
        <taxon>Fungi</taxon>
        <taxon>Dikarya</taxon>
        <taxon>Basidiomycota</taxon>
        <taxon>Ustilaginomycotina</taxon>
        <taxon>Ustilaginomycetes</taxon>
        <taxon>Ustilaginales</taxon>
        <taxon>Ustilaginaceae</taxon>
        <taxon>Sporisorium</taxon>
    </lineage>
</organism>
<dbReference type="STRING" id="49012.A0A0F7RVL4"/>
<dbReference type="InterPro" id="IPR008947">
    <property type="entry name" value="PLipase_C/P1_nuclease_dom_sf"/>
</dbReference>
<dbReference type="GO" id="GO:0016788">
    <property type="term" value="F:hydrolase activity, acting on ester bonds"/>
    <property type="evidence" value="ECO:0007669"/>
    <property type="project" value="InterPro"/>
</dbReference>
<evidence type="ECO:0000313" key="3">
    <source>
        <dbReference type="Proteomes" id="UP000242770"/>
    </source>
</evidence>